<feature type="chain" id="PRO_5045881661" description="Peptidase C39-like domain-containing protein" evidence="1">
    <location>
        <begin position="28"/>
        <end position="313"/>
    </location>
</feature>
<comment type="caution">
    <text evidence="2">The sequence shown here is derived from an EMBL/GenBank/DDBJ whole genome shotgun (WGS) entry which is preliminary data.</text>
</comment>
<sequence length="313" mass="32906">MSRRTVLAAAVTAAAAAALTLPGAASADPVLGTPQPCVRVADVTGPDFEVRQCGVSDVDQFRAGFAGNGNTHCGPASLYNVLHYWGHEKKAPVGWLTTKVKDLDPKDPADYGIVTNSIGRIATDAGWSAKSGSSAGGLRAAWNVAVKPALNAGWSASTGAVSTATATDFAGELAKKLNQGPVQMWYGRYVTGPQSSMVRDGGHIVTVVQAKGSFGGDVVQLKLADPGRAADSGDPGYLDTQSQYEALNVTLVRRSVFEYVPVKDDEATPVDESKQPGTYRTVERWELSGPEYIGSSRPMVEGFNWFVMSPPVG</sequence>
<evidence type="ECO:0000313" key="3">
    <source>
        <dbReference type="Proteomes" id="UP001225605"/>
    </source>
</evidence>
<dbReference type="EMBL" id="NSDM01000004">
    <property type="protein sequence ID" value="MDQ2584564.1"/>
    <property type="molecule type" value="Genomic_DNA"/>
</dbReference>
<evidence type="ECO:0008006" key="4">
    <source>
        <dbReference type="Google" id="ProtNLM"/>
    </source>
</evidence>
<name>A0ABU0WZU3_9PSEU</name>
<reference evidence="2 3" key="1">
    <citation type="submission" date="2017-06" db="EMBL/GenBank/DDBJ databases">
        <title>Cultured bacterium strain Saccharothrix yanglingensis Hhs.015.</title>
        <authorList>
            <person name="Xia Y."/>
        </authorList>
    </citation>
    <scope>NUCLEOTIDE SEQUENCE [LARGE SCALE GENOMIC DNA]</scope>
    <source>
        <strain evidence="2 3">Hhs.015</strain>
    </source>
</reference>
<gene>
    <name evidence="2" type="ORF">CKY47_11330</name>
</gene>
<accession>A0ABU0WZU3</accession>
<proteinExistence type="predicted"/>
<dbReference type="InterPro" id="IPR006311">
    <property type="entry name" value="TAT_signal"/>
</dbReference>
<evidence type="ECO:0000256" key="1">
    <source>
        <dbReference type="SAM" id="SignalP"/>
    </source>
</evidence>
<dbReference type="Proteomes" id="UP001225605">
    <property type="component" value="Unassembled WGS sequence"/>
</dbReference>
<dbReference type="PROSITE" id="PS51318">
    <property type="entry name" value="TAT"/>
    <property type="match status" value="1"/>
</dbReference>
<dbReference type="RefSeq" id="WP_306745709.1">
    <property type="nucleotide sequence ID" value="NZ_NSDM01000004.1"/>
</dbReference>
<organism evidence="2 3">
    <name type="scientific">Saccharothrix yanglingensis</name>
    <dbReference type="NCBI Taxonomy" id="659496"/>
    <lineage>
        <taxon>Bacteria</taxon>
        <taxon>Bacillati</taxon>
        <taxon>Actinomycetota</taxon>
        <taxon>Actinomycetes</taxon>
        <taxon>Pseudonocardiales</taxon>
        <taxon>Pseudonocardiaceae</taxon>
        <taxon>Saccharothrix</taxon>
    </lineage>
</organism>
<feature type="signal peptide" evidence="1">
    <location>
        <begin position="1"/>
        <end position="27"/>
    </location>
</feature>
<keyword evidence="1" id="KW-0732">Signal</keyword>
<evidence type="ECO:0000313" key="2">
    <source>
        <dbReference type="EMBL" id="MDQ2584564.1"/>
    </source>
</evidence>
<protein>
    <recommendedName>
        <fullName evidence="4">Peptidase C39-like domain-containing protein</fullName>
    </recommendedName>
</protein>
<keyword evidence="3" id="KW-1185">Reference proteome</keyword>